<comment type="domain">
    <text evidence="5">The PRC barrel domain binds ribosomal protein uS19.</text>
</comment>
<feature type="domain" description="RimM N-terminal" evidence="6">
    <location>
        <begin position="13"/>
        <end position="93"/>
    </location>
</feature>
<sequence length="174" mass="19479">MQTPLSPDDLLLIGVIAGPFGVKGQVKLKSFTDRPDYLRRNLREIFVGKKLVPYTLTKLHEHKPGLLILTLRDLETREAVDELRGCEVFIRQSDAAPLGTDEYYLHDLIGLQVLTEANQEIGTVREIIETGVHEVLIVSRPGQPDALIPVVREFVVNLDLAARQVVIRPIEGLL</sequence>
<dbReference type="GO" id="GO:0006364">
    <property type="term" value="P:rRNA processing"/>
    <property type="evidence" value="ECO:0007669"/>
    <property type="project" value="UniProtKB-UniRule"/>
</dbReference>
<dbReference type="eggNOG" id="COG0806">
    <property type="taxonomic scope" value="Bacteria"/>
</dbReference>
<evidence type="ECO:0000256" key="1">
    <source>
        <dbReference type="ARBA" id="ARBA00022490"/>
    </source>
</evidence>
<dbReference type="Pfam" id="PF01782">
    <property type="entry name" value="RimM"/>
    <property type="match status" value="1"/>
</dbReference>
<dbReference type="InterPro" id="IPR036976">
    <property type="entry name" value="RimM_N_sf"/>
</dbReference>
<dbReference type="Gene3D" id="2.30.30.240">
    <property type="entry name" value="PRC-barrel domain"/>
    <property type="match status" value="1"/>
</dbReference>
<gene>
    <name evidence="5" type="primary">rimM</name>
    <name evidence="8" type="ORF">OSCT_2873</name>
</gene>
<evidence type="ECO:0000313" key="9">
    <source>
        <dbReference type="Proteomes" id="UP000054010"/>
    </source>
</evidence>
<dbReference type="HAMAP" id="MF_00014">
    <property type="entry name" value="Ribosome_mat_RimM"/>
    <property type="match status" value="1"/>
</dbReference>
<evidence type="ECO:0000259" key="6">
    <source>
        <dbReference type="Pfam" id="PF01782"/>
    </source>
</evidence>
<dbReference type="EMBL" id="ADVR01000120">
    <property type="protein sequence ID" value="EFO79210.1"/>
    <property type="molecule type" value="Genomic_DNA"/>
</dbReference>
<dbReference type="InterPro" id="IPR011961">
    <property type="entry name" value="RimM"/>
</dbReference>
<dbReference type="InterPro" id="IPR011033">
    <property type="entry name" value="PRC_barrel-like_sf"/>
</dbReference>
<dbReference type="PANTHER" id="PTHR33692:SF1">
    <property type="entry name" value="RIBOSOME MATURATION FACTOR RIMM"/>
    <property type="match status" value="1"/>
</dbReference>
<evidence type="ECO:0000256" key="2">
    <source>
        <dbReference type="ARBA" id="ARBA00022517"/>
    </source>
</evidence>
<dbReference type="OrthoDB" id="9810331at2"/>
<dbReference type="NCBIfam" id="TIGR02273">
    <property type="entry name" value="16S_RimM"/>
    <property type="match status" value="1"/>
</dbReference>
<name>E1IHT5_9CHLR</name>
<accession>E1IHT5</accession>
<comment type="caution">
    <text evidence="8">The sequence shown here is derived from an EMBL/GenBank/DDBJ whole genome shotgun (WGS) entry which is preliminary data.</text>
</comment>
<dbReference type="GO" id="GO:0042274">
    <property type="term" value="P:ribosomal small subunit biogenesis"/>
    <property type="evidence" value="ECO:0007669"/>
    <property type="project" value="UniProtKB-UniRule"/>
</dbReference>
<protein>
    <recommendedName>
        <fullName evidence="5">Ribosome maturation factor RimM</fullName>
    </recommendedName>
</protein>
<dbReference type="InterPro" id="IPR002676">
    <property type="entry name" value="RimM_N"/>
</dbReference>
<keyword evidence="9" id="KW-1185">Reference proteome</keyword>
<dbReference type="HOGENOM" id="CLU_077636_3_2_0"/>
<dbReference type="Pfam" id="PF24986">
    <property type="entry name" value="PRC_RimM"/>
    <property type="match status" value="1"/>
</dbReference>
<keyword evidence="1 5" id="KW-0963">Cytoplasm</keyword>
<organism evidence="8 9">
    <name type="scientific">Oscillochloris trichoides DG-6</name>
    <dbReference type="NCBI Taxonomy" id="765420"/>
    <lineage>
        <taxon>Bacteria</taxon>
        <taxon>Bacillati</taxon>
        <taxon>Chloroflexota</taxon>
        <taxon>Chloroflexia</taxon>
        <taxon>Chloroflexales</taxon>
        <taxon>Chloroflexineae</taxon>
        <taxon>Oscillochloridaceae</taxon>
        <taxon>Oscillochloris</taxon>
    </lineage>
</organism>
<dbReference type="STRING" id="765420.OSCT_2873"/>
<keyword evidence="2 5" id="KW-0690">Ribosome biogenesis</keyword>
<evidence type="ECO:0000256" key="4">
    <source>
        <dbReference type="ARBA" id="ARBA00023186"/>
    </source>
</evidence>
<comment type="subunit">
    <text evidence="5">Binds ribosomal protein uS19.</text>
</comment>
<proteinExistence type="inferred from homology"/>
<feature type="domain" description="Ribosome maturation factor RimM PRC barrel" evidence="7">
    <location>
        <begin position="106"/>
        <end position="173"/>
    </location>
</feature>
<dbReference type="SUPFAM" id="SSF50447">
    <property type="entry name" value="Translation proteins"/>
    <property type="match status" value="1"/>
</dbReference>
<dbReference type="GO" id="GO:0043022">
    <property type="term" value="F:ribosome binding"/>
    <property type="evidence" value="ECO:0007669"/>
    <property type="project" value="InterPro"/>
</dbReference>
<keyword evidence="3 5" id="KW-0698">rRNA processing</keyword>
<dbReference type="PANTHER" id="PTHR33692">
    <property type="entry name" value="RIBOSOME MATURATION FACTOR RIMM"/>
    <property type="match status" value="1"/>
</dbReference>
<dbReference type="InterPro" id="IPR056792">
    <property type="entry name" value="PRC_RimM"/>
</dbReference>
<dbReference type="InterPro" id="IPR009000">
    <property type="entry name" value="Transl_B-barrel_sf"/>
</dbReference>
<dbReference type="GO" id="GO:0005840">
    <property type="term" value="C:ribosome"/>
    <property type="evidence" value="ECO:0007669"/>
    <property type="project" value="InterPro"/>
</dbReference>
<dbReference type="Proteomes" id="UP000054010">
    <property type="component" value="Unassembled WGS sequence"/>
</dbReference>
<evidence type="ECO:0000313" key="8">
    <source>
        <dbReference type="EMBL" id="EFO79210.1"/>
    </source>
</evidence>
<dbReference type="AlphaFoldDB" id="E1IHT5"/>
<comment type="subcellular location">
    <subcellularLocation>
        <location evidence="5">Cytoplasm</location>
    </subcellularLocation>
</comment>
<evidence type="ECO:0000259" key="7">
    <source>
        <dbReference type="Pfam" id="PF24986"/>
    </source>
</evidence>
<comment type="function">
    <text evidence="5">An accessory protein needed during the final step in the assembly of 30S ribosomal subunit, possibly for assembly of the head region. Essential for efficient processing of 16S rRNA. May be needed both before and after RbfA during the maturation of 16S rRNA. It has affinity for free ribosomal 30S subunits but not for 70S ribosomes.</text>
</comment>
<evidence type="ECO:0000256" key="3">
    <source>
        <dbReference type="ARBA" id="ARBA00022552"/>
    </source>
</evidence>
<dbReference type="SUPFAM" id="SSF50346">
    <property type="entry name" value="PRC-barrel domain"/>
    <property type="match status" value="1"/>
</dbReference>
<keyword evidence="4 5" id="KW-0143">Chaperone</keyword>
<dbReference type="Gene3D" id="2.40.30.60">
    <property type="entry name" value="RimM"/>
    <property type="match status" value="1"/>
</dbReference>
<dbReference type="GO" id="GO:0005737">
    <property type="term" value="C:cytoplasm"/>
    <property type="evidence" value="ECO:0007669"/>
    <property type="project" value="UniProtKB-SubCell"/>
</dbReference>
<comment type="similarity">
    <text evidence="5">Belongs to the RimM family.</text>
</comment>
<evidence type="ECO:0000256" key="5">
    <source>
        <dbReference type="HAMAP-Rule" id="MF_00014"/>
    </source>
</evidence>
<reference evidence="8 9" key="1">
    <citation type="journal article" date="2011" name="J. Bacteriol.">
        <title>Draft genome sequence of the anoxygenic filamentous phototrophic bacterium Oscillochloris trichoides subsp. DG-6.</title>
        <authorList>
            <person name="Kuznetsov B.B."/>
            <person name="Ivanovsky R.N."/>
            <person name="Keppen O.I."/>
            <person name="Sukhacheva M.V."/>
            <person name="Bumazhkin B.K."/>
            <person name="Patutina E.O."/>
            <person name="Beletsky A.V."/>
            <person name="Mardanov A.V."/>
            <person name="Baslerov R.V."/>
            <person name="Panteleeva A.N."/>
            <person name="Kolganova T.V."/>
            <person name="Ravin N.V."/>
            <person name="Skryabin K.G."/>
        </authorList>
    </citation>
    <scope>NUCLEOTIDE SEQUENCE [LARGE SCALE GENOMIC DNA]</scope>
    <source>
        <strain evidence="8 9">DG-6</strain>
    </source>
</reference>